<name>A0A804IAH8_MUSAM</name>
<dbReference type="Gramene" id="Ma03_t10260.1">
    <property type="protein sequence ID" value="Ma03_p10260.1"/>
    <property type="gene ID" value="Ma03_g10260"/>
</dbReference>
<accession>A0A804IAH8</accession>
<dbReference type="EnsemblPlants" id="Ma03_t10260.1">
    <property type="protein sequence ID" value="Ma03_p10260.1"/>
    <property type="gene ID" value="Ma03_g10260"/>
</dbReference>
<organism evidence="1 2">
    <name type="scientific">Musa acuminata subsp. malaccensis</name>
    <name type="common">Wild banana</name>
    <name type="synonym">Musa malaccensis</name>
    <dbReference type="NCBI Taxonomy" id="214687"/>
    <lineage>
        <taxon>Eukaryota</taxon>
        <taxon>Viridiplantae</taxon>
        <taxon>Streptophyta</taxon>
        <taxon>Embryophyta</taxon>
        <taxon>Tracheophyta</taxon>
        <taxon>Spermatophyta</taxon>
        <taxon>Magnoliopsida</taxon>
        <taxon>Liliopsida</taxon>
        <taxon>Zingiberales</taxon>
        <taxon>Musaceae</taxon>
        <taxon>Musa</taxon>
    </lineage>
</organism>
<proteinExistence type="predicted"/>
<protein>
    <submittedName>
        <fullName evidence="1">Uncharacterized protein</fullName>
    </submittedName>
</protein>
<dbReference type="AlphaFoldDB" id="A0A804IAH8"/>
<evidence type="ECO:0000313" key="2">
    <source>
        <dbReference type="Proteomes" id="UP000012960"/>
    </source>
</evidence>
<reference evidence="1" key="1">
    <citation type="submission" date="2021-05" db="UniProtKB">
        <authorList>
            <consortium name="EnsemblPlants"/>
        </authorList>
    </citation>
    <scope>IDENTIFICATION</scope>
    <source>
        <strain evidence="1">subsp. malaccensis</strain>
    </source>
</reference>
<dbReference type="InParanoid" id="A0A804IAH8"/>
<dbReference type="Proteomes" id="UP000012960">
    <property type="component" value="Unplaced"/>
</dbReference>
<keyword evidence="2" id="KW-1185">Reference proteome</keyword>
<evidence type="ECO:0000313" key="1">
    <source>
        <dbReference type="EnsemblPlants" id="Ma03_p10260.1"/>
    </source>
</evidence>
<sequence length="80" mass="9037">MIIKALANTLLKSFVHLQKKSIVPIGFYPLACETSSIKASHSYQTTSVVRGSNNTSSRIRYFMQTSKRNLQKILNLCCQK</sequence>